<feature type="binding site" evidence="10">
    <location>
        <position position="258"/>
    </location>
    <ligand>
        <name>UDP-N-acetyl-alpha-D-glucosamine</name>
        <dbReference type="ChEBI" id="CHEBI:57705"/>
    </ligand>
</feature>
<evidence type="ECO:0000256" key="4">
    <source>
        <dbReference type="ARBA" id="ARBA00022679"/>
    </source>
</evidence>
<keyword evidence="14" id="KW-1185">Reference proteome</keyword>
<dbReference type="InterPro" id="IPR006009">
    <property type="entry name" value="GlcNAc_MurG"/>
</dbReference>
<comment type="pathway">
    <text evidence="10">Cell wall biogenesis; peptidoglycan biosynthesis.</text>
</comment>
<sequence length="371" mass="40547">MSEKKRTYRIMISGGGTGGHIYPAISIANALKEMHPDTEFLFVGAKGKMEMEKVPEAGYKIVGLRISGLQRSLKLSNLMFPFKVLFSVAKAFKLLKQFKPDVVIGVGGYASGPLLHAATKKGIPTLIQEQNGFAGLTNRLLAKKVDKVCVAYENMERFFPKDRIVMTGNPVRTDILSTEGKRTEALKHFGLSADKKTLLIIGGSLGARTINNAIAEGAERLVNEGIQVLWQTGKFYIDEMMERTKDIDSKSLKVLPFIKEMDLAYAAADVIISRAGASSISELSLVGKPVIFVPSPNVAEDHQTKNAMAMVSKEAAEHVSDSEAPEHLVKESILLLMDGQRQELLKENLKPLGKPNAAKDIANEVIALIEK</sequence>
<evidence type="ECO:0000256" key="6">
    <source>
        <dbReference type="ARBA" id="ARBA00022984"/>
    </source>
</evidence>
<feature type="binding site" evidence="10">
    <location>
        <position position="131"/>
    </location>
    <ligand>
        <name>UDP-N-acetyl-alpha-D-glucosamine</name>
        <dbReference type="ChEBI" id="CHEBI:57705"/>
    </ligand>
</feature>
<reference evidence="13 14" key="1">
    <citation type="submission" date="2022-10" db="EMBL/GenBank/DDBJ databases">
        <title>Comparative genomics and taxonomic characterization of three novel marine species of genus Reichenbachiella exhibiting antioxidant and polysaccharide degradation activities.</title>
        <authorList>
            <person name="Muhammad N."/>
            <person name="Lee Y.-J."/>
            <person name="Ko J."/>
            <person name="Kim S.-G."/>
        </authorList>
    </citation>
    <scope>NUCLEOTIDE SEQUENCE [LARGE SCALE GENOMIC DNA]</scope>
    <source>
        <strain evidence="13 14">ABR2-5</strain>
    </source>
</reference>
<keyword evidence="8 10" id="KW-0131">Cell cycle</keyword>
<comment type="caution">
    <text evidence="10">Lacks conserved residue(s) required for the propagation of feature annotation.</text>
</comment>
<keyword evidence="1 10" id="KW-1003">Cell membrane</keyword>
<keyword evidence="5 10" id="KW-0133">Cell shape</keyword>
<evidence type="ECO:0000313" key="13">
    <source>
        <dbReference type="EMBL" id="MCV9387127.1"/>
    </source>
</evidence>
<dbReference type="Proteomes" id="UP001300692">
    <property type="component" value="Unassembled WGS sequence"/>
</dbReference>
<dbReference type="PANTHER" id="PTHR21015:SF22">
    <property type="entry name" value="GLYCOSYLTRANSFERASE"/>
    <property type="match status" value="1"/>
</dbReference>
<feature type="domain" description="Glycosyl transferase family 28 C-terminal" evidence="12">
    <location>
        <begin position="197"/>
        <end position="362"/>
    </location>
</feature>
<feature type="binding site" evidence="10">
    <location>
        <position position="303"/>
    </location>
    <ligand>
        <name>UDP-N-acetyl-alpha-D-glucosamine</name>
        <dbReference type="ChEBI" id="CHEBI:57705"/>
    </ligand>
</feature>
<name>A0ABT3CU52_9BACT</name>
<feature type="binding site" evidence="10">
    <location>
        <position position="204"/>
    </location>
    <ligand>
        <name>UDP-N-acetyl-alpha-D-glucosamine</name>
        <dbReference type="ChEBI" id="CHEBI:57705"/>
    </ligand>
</feature>
<keyword evidence="2 10" id="KW-0132">Cell division</keyword>
<dbReference type="SUPFAM" id="SSF53756">
    <property type="entry name" value="UDP-Glycosyltransferase/glycogen phosphorylase"/>
    <property type="match status" value="1"/>
</dbReference>
<evidence type="ECO:0000313" key="14">
    <source>
        <dbReference type="Proteomes" id="UP001300692"/>
    </source>
</evidence>
<evidence type="ECO:0000256" key="7">
    <source>
        <dbReference type="ARBA" id="ARBA00023136"/>
    </source>
</evidence>
<evidence type="ECO:0000256" key="8">
    <source>
        <dbReference type="ARBA" id="ARBA00023306"/>
    </source>
</evidence>
<keyword evidence="6 10" id="KW-0573">Peptidoglycan synthesis</keyword>
<dbReference type="Pfam" id="PF03033">
    <property type="entry name" value="Glyco_transf_28"/>
    <property type="match status" value="1"/>
</dbReference>
<dbReference type="HAMAP" id="MF_00033">
    <property type="entry name" value="MurG"/>
    <property type="match status" value="1"/>
</dbReference>
<dbReference type="EMBL" id="JAOYOD010000001">
    <property type="protein sequence ID" value="MCV9387127.1"/>
    <property type="molecule type" value="Genomic_DNA"/>
</dbReference>
<dbReference type="Pfam" id="PF04101">
    <property type="entry name" value="Glyco_tran_28_C"/>
    <property type="match status" value="1"/>
</dbReference>
<comment type="caution">
    <text evidence="13">The sequence shown here is derived from an EMBL/GenBank/DDBJ whole genome shotgun (WGS) entry which is preliminary data.</text>
</comment>
<comment type="similarity">
    <text evidence="10">Belongs to the glycosyltransferase 28 family. MurG subfamily.</text>
</comment>
<evidence type="ECO:0000259" key="11">
    <source>
        <dbReference type="Pfam" id="PF03033"/>
    </source>
</evidence>
<gene>
    <name evidence="10 13" type="primary">murG</name>
    <name evidence="13" type="ORF">N7U62_10665</name>
</gene>
<keyword evidence="4 10" id="KW-0808">Transferase</keyword>
<dbReference type="Gene3D" id="3.40.50.2000">
    <property type="entry name" value="Glycogen Phosphorylase B"/>
    <property type="match status" value="2"/>
</dbReference>
<comment type="function">
    <text evidence="10">Cell wall formation. Catalyzes the transfer of a GlcNAc subunit on undecaprenyl-pyrophosphoryl-MurNAc-pentapeptide (lipid intermediate I) to form undecaprenyl-pyrophosphoryl-MurNAc-(pentapeptide)GlcNAc (lipid intermediate II).</text>
</comment>
<keyword evidence="9 10" id="KW-0961">Cell wall biogenesis/degradation</keyword>
<comment type="subcellular location">
    <subcellularLocation>
        <location evidence="10">Cell membrane</location>
        <topology evidence="10">Peripheral membrane protein</topology>
        <orientation evidence="10">Cytoplasmic side</orientation>
    </subcellularLocation>
</comment>
<accession>A0ABT3CU52</accession>
<organism evidence="13 14">
    <name type="scientific">Reichenbachiella ulvae</name>
    <dbReference type="NCBI Taxonomy" id="2980104"/>
    <lineage>
        <taxon>Bacteria</taxon>
        <taxon>Pseudomonadati</taxon>
        <taxon>Bacteroidota</taxon>
        <taxon>Cytophagia</taxon>
        <taxon>Cytophagales</taxon>
        <taxon>Reichenbachiellaceae</taxon>
        <taxon>Reichenbachiella</taxon>
    </lineage>
</organism>
<dbReference type="GO" id="GO:0016757">
    <property type="term" value="F:glycosyltransferase activity"/>
    <property type="evidence" value="ECO:0007669"/>
    <property type="project" value="UniProtKB-KW"/>
</dbReference>
<dbReference type="RefSeq" id="WP_264137954.1">
    <property type="nucleotide sequence ID" value="NZ_JAOYOD010000001.1"/>
</dbReference>
<keyword evidence="7 10" id="KW-0472">Membrane</keyword>
<evidence type="ECO:0000256" key="5">
    <source>
        <dbReference type="ARBA" id="ARBA00022960"/>
    </source>
</evidence>
<comment type="catalytic activity">
    <reaction evidence="10">
        <text>di-trans,octa-cis-undecaprenyl diphospho-N-acetyl-alpha-D-muramoyl-L-alanyl-D-glutamyl-meso-2,6-diaminopimeloyl-D-alanyl-D-alanine + UDP-N-acetyl-alpha-D-glucosamine = di-trans,octa-cis-undecaprenyl diphospho-[N-acetyl-alpha-D-glucosaminyl-(1-&gt;4)]-N-acetyl-alpha-D-muramoyl-L-alanyl-D-glutamyl-meso-2,6-diaminopimeloyl-D-alanyl-D-alanine + UDP + H(+)</text>
        <dbReference type="Rhea" id="RHEA:31227"/>
        <dbReference type="ChEBI" id="CHEBI:15378"/>
        <dbReference type="ChEBI" id="CHEBI:57705"/>
        <dbReference type="ChEBI" id="CHEBI:58223"/>
        <dbReference type="ChEBI" id="CHEBI:61387"/>
        <dbReference type="ChEBI" id="CHEBI:61388"/>
        <dbReference type="EC" id="2.4.1.227"/>
    </reaction>
</comment>
<feature type="binding site" evidence="10">
    <location>
        <begin position="17"/>
        <end position="19"/>
    </location>
    <ligand>
        <name>UDP-N-acetyl-alpha-D-glucosamine</name>
        <dbReference type="ChEBI" id="CHEBI:57705"/>
    </ligand>
</feature>
<evidence type="ECO:0000256" key="10">
    <source>
        <dbReference type="HAMAP-Rule" id="MF_00033"/>
    </source>
</evidence>
<evidence type="ECO:0000259" key="12">
    <source>
        <dbReference type="Pfam" id="PF04101"/>
    </source>
</evidence>
<proteinExistence type="inferred from homology"/>
<protein>
    <recommendedName>
        <fullName evidence="10">UDP-N-acetylglucosamine--N-acetylmuramyl-(pentapeptide) pyrophosphoryl-undecaprenol N-acetylglucosamine transferase</fullName>
        <ecNumber evidence="10">2.4.1.227</ecNumber>
    </recommendedName>
    <alternativeName>
        <fullName evidence="10">Undecaprenyl-PP-MurNAc-pentapeptide-UDPGlcNAc GlcNAc transferase</fullName>
    </alternativeName>
</protein>
<feature type="binding site" evidence="10">
    <location>
        <position position="172"/>
    </location>
    <ligand>
        <name>UDP-N-acetyl-alpha-D-glucosamine</name>
        <dbReference type="ChEBI" id="CHEBI:57705"/>
    </ligand>
</feature>
<keyword evidence="3 10" id="KW-0328">Glycosyltransferase</keyword>
<dbReference type="InterPro" id="IPR004276">
    <property type="entry name" value="GlycoTrans_28_N"/>
</dbReference>
<dbReference type="NCBIfam" id="TIGR01133">
    <property type="entry name" value="murG"/>
    <property type="match status" value="1"/>
</dbReference>
<feature type="domain" description="Glycosyltransferase family 28 N-terminal" evidence="11">
    <location>
        <begin position="10"/>
        <end position="149"/>
    </location>
</feature>
<evidence type="ECO:0000256" key="1">
    <source>
        <dbReference type="ARBA" id="ARBA00022475"/>
    </source>
</evidence>
<dbReference type="EC" id="2.4.1.227" evidence="10"/>
<evidence type="ECO:0000256" key="3">
    <source>
        <dbReference type="ARBA" id="ARBA00022676"/>
    </source>
</evidence>
<evidence type="ECO:0000256" key="9">
    <source>
        <dbReference type="ARBA" id="ARBA00023316"/>
    </source>
</evidence>
<dbReference type="CDD" id="cd03785">
    <property type="entry name" value="GT28_MurG"/>
    <property type="match status" value="1"/>
</dbReference>
<dbReference type="PANTHER" id="PTHR21015">
    <property type="entry name" value="UDP-N-ACETYLGLUCOSAMINE--N-ACETYLMURAMYL-(PENTAPEPTIDE) PYROPHOSPHORYL-UNDECAPRENOL N-ACETYLGLUCOSAMINE TRANSFERASE 1"/>
    <property type="match status" value="1"/>
</dbReference>
<dbReference type="InterPro" id="IPR007235">
    <property type="entry name" value="Glyco_trans_28_C"/>
</dbReference>
<evidence type="ECO:0000256" key="2">
    <source>
        <dbReference type="ARBA" id="ARBA00022618"/>
    </source>
</evidence>